<evidence type="ECO:0000313" key="2">
    <source>
        <dbReference type="Proteomes" id="UP000824881"/>
    </source>
</evidence>
<protein>
    <submittedName>
        <fullName evidence="1">Uncharacterized protein</fullName>
    </submittedName>
</protein>
<dbReference type="Proteomes" id="UP000824881">
    <property type="component" value="Unassembled WGS sequence"/>
</dbReference>
<sequence length="483" mass="55358">MQVAPPAPHRMQLVIFLATEHILKTLIVYDPSDPLTSTNCSPISLIPDEILSHIFVVGQIPVHPKFPLDTAAVVSPQFEVLVSHVDQHWRHVALITRSLWRRIDIIPRRTITEIQTYHDRSKTCPTDIRLDHWSWTDLVPQVLINLVMHTDKGWRQAVINISTDEHYHPFLKHLKNFPIPNGPIEHLSLCVDQAESYRSHPKMQPDFIQIMKSGAPLLKFVRLRGTAPYYFRPPLTAVTTLHLELTKAIIMAYPLMKSILTASPSLTNLSLYGEPIHFMTWPTQSPQTSQGMNLPQLRSLRLWGTEGWIFNVVLNHISAPRVHSLYLKEAREADLAAFWASSHQSFPVLRKLVFHECDFTEASYHTVCEALPNITDFTVYSTSFNTPIIVELLRNPQSTPIWPNLKTLRFILNGSDEQELLYDMVVARADMNLPLSKLRIGTRLPPGVLETLERQKYVEVETFTVLDQWPEGLVHLDDDDVIF</sequence>
<dbReference type="EMBL" id="WQMT02000007">
    <property type="protein sequence ID" value="KAG9220773.1"/>
    <property type="molecule type" value="Genomic_DNA"/>
</dbReference>
<comment type="caution">
    <text evidence="1">The sequence shown here is derived from an EMBL/GenBank/DDBJ whole genome shotgun (WGS) entry which is preliminary data.</text>
</comment>
<keyword evidence="2" id="KW-1185">Reference proteome</keyword>
<organism evidence="1 2">
    <name type="scientific">Pleurotus cornucopiae</name>
    <name type="common">Cornucopia mushroom</name>
    <dbReference type="NCBI Taxonomy" id="5321"/>
    <lineage>
        <taxon>Eukaryota</taxon>
        <taxon>Fungi</taxon>
        <taxon>Dikarya</taxon>
        <taxon>Basidiomycota</taxon>
        <taxon>Agaricomycotina</taxon>
        <taxon>Agaricomycetes</taxon>
        <taxon>Agaricomycetidae</taxon>
        <taxon>Agaricales</taxon>
        <taxon>Pleurotineae</taxon>
        <taxon>Pleurotaceae</taxon>
        <taxon>Pleurotus</taxon>
    </lineage>
</organism>
<gene>
    <name evidence="1" type="ORF">CCMSSC00406_0002627</name>
</gene>
<name>A0ACB7IT09_PLECO</name>
<evidence type="ECO:0000313" key="1">
    <source>
        <dbReference type="EMBL" id="KAG9220773.1"/>
    </source>
</evidence>
<accession>A0ACB7IT09</accession>
<reference evidence="1 2" key="1">
    <citation type="journal article" date="2021" name="Appl. Environ. Microbiol.">
        <title>Genetic linkage and physical mapping for an oyster mushroom Pleurotus cornucopiae and QTL analysis for the trait cap color.</title>
        <authorList>
            <person name="Zhang Y."/>
            <person name="Gao W."/>
            <person name="Sonnenberg A."/>
            <person name="Chen Q."/>
            <person name="Zhang J."/>
            <person name="Huang C."/>
        </authorList>
    </citation>
    <scope>NUCLEOTIDE SEQUENCE [LARGE SCALE GENOMIC DNA]</scope>
    <source>
        <strain evidence="1">CCMSSC00406</strain>
    </source>
</reference>
<proteinExistence type="predicted"/>